<dbReference type="PROSITE" id="PS00194">
    <property type="entry name" value="THIOREDOXIN_1"/>
    <property type="match status" value="1"/>
</dbReference>
<gene>
    <name evidence="3" type="ORF">Q75_13340</name>
</gene>
<evidence type="ECO:0000259" key="2">
    <source>
        <dbReference type="PROSITE" id="PS51352"/>
    </source>
</evidence>
<feature type="domain" description="Thioredoxin" evidence="2">
    <location>
        <begin position="46"/>
        <end position="187"/>
    </location>
</feature>
<dbReference type="CDD" id="cd02966">
    <property type="entry name" value="TlpA_like_family"/>
    <property type="match status" value="1"/>
</dbReference>
<accession>A0A147K5V4</accession>
<dbReference type="Pfam" id="PF00578">
    <property type="entry name" value="AhpC-TSA"/>
    <property type="match status" value="1"/>
</dbReference>
<dbReference type="GO" id="GO:0016491">
    <property type="term" value="F:oxidoreductase activity"/>
    <property type="evidence" value="ECO:0007669"/>
    <property type="project" value="InterPro"/>
</dbReference>
<dbReference type="PANTHER" id="PTHR42852">
    <property type="entry name" value="THIOL:DISULFIDE INTERCHANGE PROTEIN DSBE"/>
    <property type="match status" value="1"/>
</dbReference>
<evidence type="ECO:0000313" key="4">
    <source>
        <dbReference type="Proteomes" id="UP000074108"/>
    </source>
</evidence>
<dbReference type="OrthoDB" id="25753at2"/>
<evidence type="ECO:0000313" key="3">
    <source>
        <dbReference type="EMBL" id="KUP05232.1"/>
    </source>
</evidence>
<dbReference type="Gene3D" id="3.40.30.10">
    <property type="entry name" value="Glutaredoxin"/>
    <property type="match status" value="1"/>
</dbReference>
<dbReference type="PANTHER" id="PTHR42852:SF17">
    <property type="entry name" value="THIOREDOXIN-LIKE PROTEIN HI_1115"/>
    <property type="match status" value="1"/>
</dbReference>
<dbReference type="InterPro" id="IPR000866">
    <property type="entry name" value="AhpC/TSA"/>
</dbReference>
<dbReference type="PROSITE" id="PS51352">
    <property type="entry name" value="THIOREDOXIN_2"/>
    <property type="match status" value="1"/>
</dbReference>
<dbReference type="PATRIC" id="fig|1150625.3.peg.2809"/>
<dbReference type="InterPro" id="IPR050553">
    <property type="entry name" value="Thioredoxin_ResA/DsbE_sf"/>
</dbReference>
<comment type="caution">
    <text evidence="3">The sequence shown here is derived from an EMBL/GenBank/DDBJ whole genome shotgun (WGS) entry which is preliminary data.</text>
</comment>
<dbReference type="EMBL" id="LDYG01000042">
    <property type="protein sequence ID" value="KUP05232.1"/>
    <property type="molecule type" value="Genomic_DNA"/>
</dbReference>
<keyword evidence="4" id="KW-1185">Reference proteome</keyword>
<organism evidence="3 4">
    <name type="scientific">Bacillus coahuilensis p1.1.43</name>
    <dbReference type="NCBI Taxonomy" id="1150625"/>
    <lineage>
        <taxon>Bacteria</taxon>
        <taxon>Bacillati</taxon>
        <taxon>Bacillota</taxon>
        <taxon>Bacilli</taxon>
        <taxon>Bacillales</taxon>
        <taxon>Bacillaceae</taxon>
        <taxon>Bacillus</taxon>
    </lineage>
</organism>
<dbReference type="InterPro" id="IPR036249">
    <property type="entry name" value="Thioredoxin-like_sf"/>
</dbReference>
<dbReference type="STRING" id="1150625.Q75_13340"/>
<keyword evidence="1" id="KW-1015">Disulfide bond</keyword>
<sequence>MRNKIILLLLVAVVGYVLWNQLNEDQLSSYDGEIVSVWSEEGDPTLSKGAVPPDFLLNTHDGESIRLSELKGKKVMLNFWATWCPPCKAEMPVMQKFYEKQAEELNVEIIAVNLTSQDHGPEALAEFLKVYDLTFPILLDESGDVGKTYQAFTIPTSYFINTKGEIEGKVIGPVNEQLLEDTIRNMD</sequence>
<evidence type="ECO:0000256" key="1">
    <source>
        <dbReference type="ARBA" id="ARBA00023157"/>
    </source>
</evidence>
<dbReference type="GO" id="GO:0016209">
    <property type="term" value="F:antioxidant activity"/>
    <property type="evidence" value="ECO:0007669"/>
    <property type="project" value="InterPro"/>
</dbReference>
<proteinExistence type="predicted"/>
<dbReference type="SUPFAM" id="SSF52833">
    <property type="entry name" value="Thioredoxin-like"/>
    <property type="match status" value="1"/>
</dbReference>
<dbReference type="InterPro" id="IPR013766">
    <property type="entry name" value="Thioredoxin_domain"/>
</dbReference>
<dbReference type="InterPro" id="IPR017937">
    <property type="entry name" value="Thioredoxin_CS"/>
</dbReference>
<dbReference type="RefSeq" id="WP_059351636.1">
    <property type="nucleotide sequence ID" value="NZ_LDYG01000042.1"/>
</dbReference>
<name>A0A147K5V4_9BACI</name>
<dbReference type="AlphaFoldDB" id="A0A147K5V4"/>
<reference evidence="3 4" key="1">
    <citation type="journal article" date="2016" name="Front. Microbiol.">
        <title>Microevolution Analysis of Bacillus coahuilensis Unveils Differences in Phosphorus Acquisition Strategies and Their Regulation.</title>
        <authorList>
            <person name="Gomez-Lunar Z."/>
            <person name="Hernandez-Gonzalez I."/>
            <person name="Rodriguez-Torres M.D."/>
            <person name="Souza V."/>
            <person name="Olmedo-Alvarez G."/>
        </authorList>
    </citation>
    <scope>NUCLEOTIDE SEQUENCE [LARGE SCALE GENOMIC DNA]</scope>
    <source>
        <strain evidence="4">p1.1.43</strain>
    </source>
</reference>
<protein>
    <submittedName>
        <fullName evidence="3">Thiol:disulfide interchange protein (Thioredoxin)</fullName>
    </submittedName>
</protein>
<dbReference type="Proteomes" id="UP000074108">
    <property type="component" value="Unassembled WGS sequence"/>
</dbReference>